<comment type="caution">
    <text evidence="1">The sequence shown here is derived from an EMBL/GenBank/DDBJ whole genome shotgun (WGS) entry which is preliminary data.</text>
</comment>
<protein>
    <submittedName>
        <fullName evidence="1">Uncharacterized protein</fullName>
    </submittedName>
</protein>
<dbReference type="AlphaFoldDB" id="A0A9D3UTL8"/>
<accession>A0A9D3UTL8</accession>
<proteinExistence type="predicted"/>
<gene>
    <name evidence="1" type="ORF">J1N35_035278</name>
</gene>
<dbReference type="Proteomes" id="UP000828251">
    <property type="component" value="Unassembled WGS sequence"/>
</dbReference>
<sequence>MGHPQKKQDEESVQLLRKIDEMEIDDFPITIEIKDTWESWNSPTLSPDSLHLDEIEEMNLINIQEG</sequence>
<evidence type="ECO:0000313" key="1">
    <source>
        <dbReference type="EMBL" id="KAH1057213.1"/>
    </source>
</evidence>
<dbReference type="OrthoDB" id="996898at2759"/>
<reference evidence="1 2" key="1">
    <citation type="journal article" date="2021" name="Plant Biotechnol. J.">
        <title>Multi-omics assisted identification of the key and species-specific regulatory components of drought-tolerant mechanisms in Gossypium stocksii.</title>
        <authorList>
            <person name="Yu D."/>
            <person name="Ke L."/>
            <person name="Zhang D."/>
            <person name="Wu Y."/>
            <person name="Sun Y."/>
            <person name="Mei J."/>
            <person name="Sun J."/>
            <person name="Sun Y."/>
        </authorList>
    </citation>
    <scope>NUCLEOTIDE SEQUENCE [LARGE SCALE GENOMIC DNA]</scope>
    <source>
        <strain evidence="2">cv. E1</strain>
        <tissue evidence="1">Leaf</tissue>
    </source>
</reference>
<evidence type="ECO:0000313" key="2">
    <source>
        <dbReference type="Proteomes" id="UP000828251"/>
    </source>
</evidence>
<name>A0A9D3UTL8_9ROSI</name>
<organism evidence="1 2">
    <name type="scientific">Gossypium stocksii</name>
    <dbReference type="NCBI Taxonomy" id="47602"/>
    <lineage>
        <taxon>Eukaryota</taxon>
        <taxon>Viridiplantae</taxon>
        <taxon>Streptophyta</taxon>
        <taxon>Embryophyta</taxon>
        <taxon>Tracheophyta</taxon>
        <taxon>Spermatophyta</taxon>
        <taxon>Magnoliopsida</taxon>
        <taxon>eudicotyledons</taxon>
        <taxon>Gunneridae</taxon>
        <taxon>Pentapetalae</taxon>
        <taxon>rosids</taxon>
        <taxon>malvids</taxon>
        <taxon>Malvales</taxon>
        <taxon>Malvaceae</taxon>
        <taxon>Malvoideae</taxon>
        <taxon>Gossypium</taxon>
    </lineage>
</organism>
<keyword evidence="2" id="KW-1185">Reference proteome</keyword>
<dbReference type="EMBL" id="JAIQCV010000010">
    <property type="protein sequence ID" value="KAH1057213.1"/>
    <property type="molecule type" value="Genomic_DNA"/>
</dbReference>